<dbReference type="AlphaFoldDB" id="A0A0E9QWI9"/>
<evidence type="ECO:0000313" key="2">
    <source>
        <dbReference type="EMBL" id="JAH21296.1"/>
    </source>
</evidence>
<evidence type="ECO:0000256" key="1">
    <source>
        <dbReference type="SAM" id="MobiDB-lite"/>
    </source>
</evidence>
<reference evidence="2" key="2">
    <citation type="journal article" date="2015" name="Fish Shellfish Immunol.">
        <title>Early steps in the European eel (Anguilla anguilla)-Vibrio vulnificus interaction in the gills: Role of the RtxA13 toxin.</title>
        <authorList>
            <person name="Callol A."/>
            <person name="Pajuelo D."/>
            <person name="Ebbesson L."/>
            <person name="Teles M."/>
            <person name="MacKenzie S."/>
            <person name="Amaro C."/>
        </authorList>
    </citation>
    <scope>NUCLEOTIDE SEQUENCE</scope>
</reference>
<organism evidence="2">
    <name type="scientific">Anguilla anguilla</name>
    <name type="common">European freshwater eel</name>
    <name type="synonym">Muraena anguilla</name>
    <dbReference type="NCBI Taxonomy" id="7936"/>
    <lineage>
        <taxon>Eukaryota</taxon>
        <taxon>Metazoa</taxon>
        <taxon>Chordata</taxon>
        <taxon>Craniata</taxon>
        <taxon>Vertebrata</taxon>
        <taxon>Euteleostomi</taxon>
        <taxon>Actinopterygii</taxon>
        <taxon>Neopterygii</taxon>
        <taxon>Teleostei</taxon>
        <taxon>Anguilliformes</taxon>
        <taxon>Anguillidae</taxon>
        <taxon>Anguilla</taxon>
    </lineage>
</organism>
<sequence length="20" mass="2125">MSTGHTRGIDTLSSNMSVKC</sequence>
<dbReference type="EMBL" id="GBXM01087281">
    <property type="protein sequence ID" value="JAH21296.1"/>
    <property type="molecule type" value="Transcribed_RNA"/>
</dbReference>
<name>A0A0E9QWI9_ANGAN</name>
<reference evidence="2" key="1">
    <citation type="submission" date="2014-11" db="EMBL/GenBank/DDBJ databases">
        <authorList>
            <person name="Amaro Gonzalez C."/>
        </authorList>
    </citation>
    <scope>NUCLEOTIDE SEQUENCE</scope>
</reference>
<accession>A0A0E9QWI9</accession>
<feature type="region of interest" description="Disordered" evidence="1">
    <location>
        <begin position="1"/>
        <end position="20"/>
    </location>
</feature>
<proteinExistence type="predicted"/>
<protein>
    <submittedName>
        <fullName evidence="2">Uncharacterized protein</fullName>
    </submittedName>
</protein>